<feature type="compositionally biased region" description="Acidic residues" evidence="12">
    <location>
        <begin position="138"/>
        <end position="152"/>
    </location>
</feature>
<feature type="compositionally biased region" description="Polar residues" evidence="12">
    <location>
        <begin position="465"/>
        <end position="475"/>
    </location>
</feature>
<comment type="subcellular location">
    <subcellularLocation>
        <location evidence="1">Nucleus</location>
    </subcellularLocation>
</comment>
<keyword evidence="6" id="KW-0597">Phosphoprotein</keyword>
<dbReference type="Gene3D" id="2.40.10.230">
    <property type="entry name" value="Probable tRNA pseudouridine synthase domain"/>
    <property type="match status" value="1"/>
</dbReference>
<feature type="compositionally biased region" description="Polar residues" evidence="12">
    <location>
        <begin position="33"/>
        <end position="45"/>
    </location>
</feature>
<feature type="compositionally biased region" description="Low complexity" evidence="12">
    <location>
        <begin position="530"/>
        <end position="542"/>
    </location>
</feature>
<feature type="region of interest" description="Disordered" evidence="12">
    <location>
        <begin position="301"/>
        <end position="369"/>
    </location>
</feature>
<dbReference type="InterPro" id="IPR038664">
    <property type="entry name" value="Gar1/Naf1_Cbf5-bd_sf"/>
</dbReference>
<evidence type="ECO:0000313" key="13">
    <source>
        <dbReference type="EMBL" id="ANZ74957.1"/>
    </source>
</evidence>
<evidence type="ECO:0000256" key="7">
    <source>
        <dbReference type="ARBA" id="ARBA00022884"/>
    </source>
</evidence>
<keyword evidence="5" id="KW-0698">rRNA processing</keyword>
<dbReference type="PANTHER" id="PTHR31633">
    <property type="entry name" value="H/ACA RIBONUCLEOPROTEIN COMPLEX NON-CORE SUBUNIT NAF1"/>
    <property type="match status" value="1"/>
</dbReference>
<dbReference type="GO" id="GO:0005634">
    <property type="term" value="C:nucleus"/>
    <property type="evidence" value="ECO:0007669"/>
    <property type="project" value="UniProtKB-SubCell"/>
</dbReference>
<feature type="region of interest" description="Disordered" evidence="12">
    <location>
        <begin position="1"/>
        <end position="89"/>
    </location>
</feature>
<dbReference type="AlphaFoldDB" id="A0A1B2JA74"/>
<evidence type="ECO:0000256" key="4">
    <source>
        <dbReference type="ARBA" id="ARBA00022517"/>
    </source>
</evidence>
<feature type="compositionally biased region" description="Low complexity" evidence="12">
    <location>
        <begin position="122"/>
        <end position="137"/>
    </location>
</feature>
<keyword evidence="8" id="KW-0539">Nucleus</keyword>
<reference evidence="13 14" key="1">
    <citation type="submission" date="2016-02" db="EMBL/GenBank/DDBJ databases">
        <title>Comparative genomic and transcriptomic foundation for Pichia pastoris.</title>
        <authorList>
            <person name="Love K.R."/>
            <person name="Shah K.A."/>
            <person name="Whittaker C.A."/>
            <person name="Wu J."/>
            <person name="Bartlett M.C."/>
            <person name="Ma D."/>
            <person name="Leeson R.L."/>
            <person name="Priest M."/>
            <person name="Young S.K."/>
            <person name="Love J.C."/>
        </authorList>
    </citation>
    <scope>NUCLEOTIDE SEQUENCE [LARGE SCALE GENOMIC DNA]</scope>
    <source>
        <strain evidence="13 14">ATCC 28485</strain>
    </source>
</reference>
<keyword evidence="7" id="KW-0694">RNA-binding</keyword>
<dbReference type="GO" id="GO:0006364">
    <property type="term" value="P:rRNA processing"/>
    <property type="evidence" value="ECO:0007669"/>
    <property type="project" value="UniProtKB-KW"/>
</dbReference>
<dbReference type="InterPro" id="IPR009000">
    <property type="entry name" value="Transl_B-barrel_sf"/>
</dbReference>
<evidence type="ECO:0000256" key="6">
    <source>
        <dbReference type="ARBA" id="ARBA00022553"/>
    </source>
</evidence>
<organism evidence="13 14">
    <name type="scientific">Komagataella pastoris</name>
    <name type="common">Yeast</name>
    <name type="synonym">Pichia pastoris</name>
    <dbReference type="NCBI Taxonomy" id="4922"/>
    <lineage>
        <taxon>Eukaryota</taxon>
        <taxon>Fungi</taxon>
        <taxon>Dikarya</taxon>
        <taxon>Ascomycota</taxon>
        <taxon>Saccharomycotina</taxon>
        <taxon>Pichiomycetes</taxon>
        <taxon>Pichiales</taxon>
        <taxon>Pichiaceae</taxon>
        <taxon>Komagataella</taxon>
    </lineage>
</organism>
<dbReference type="OrthoDB" id="21550at2759"/>
<gene>
    <name evidence="13" type="ORF">ATY40_BA7502259</name>
</gene>
<comment type="similarity">
    <text evidence="2">Belongs to the NAF1 family.</text>
</comment>
<proteinExistence type="inferred from homology"/>
<dbReference type="PANTHER" id="PTHR31633:SF1">
    <property type="entry name" value="H_ACA RIBONUCLEOPROTEIN COMPLEX NON-CORE SUBUNIT NAF1"/>
    <property type="match status" value="1"/>
</dbReference>
<name>A0A1B2JA74_PICPA</name>
<dbReference type="Pfam" id="PF04410">
    <property type="entry name" value="Gar1"/>
    <property type="match status" value="1"/>
</dbReference>
<accession>A0A1B2JA74</accession>
<comment type="function">
    <text evidence="9">RNA-binding protein required for the maturation of box H/ACA snoRNPs complex and ribosome biogenesis. During assembly of the H/ACA snoRNPs complex, it associates with the complex and disappears during maturation of the complex and is replaced by GAR1 to yield mature H/ACA snoRNPs complex. Acts as a competitive binder for CBF5 probably required to prevent non-cognate RNAs from being loaded during transport of the particle by inducing a non-productive conformation of CBF5.</text>
</comment>
<feature type="compositionally biased region" description="Basic and acidic residues" evidence="12">
    <location>
        <begin position="1"/>
        <end position="32"/>
    </location>
</feature>
<dbReference type="GO" id="GO:0000493">
    <property type="term" value="P:box H/ACA snoRNP assembly"/>
    <property type="evidence" value="ECO:0007669"/>
    <property type="project" value="InterPro"/>
</dbReference>
<evidence type="ECO:0000256" key="8">
    <source>
        <dbReference type="ARBA" id="ARBA00023242"/>
    </source>
</evidence>
<dbReference type="FunFam" id="2.40.10.230:FF:000002">
    <property type="entry name" value="H/ACA ribonucleoprotein complex non-core subunit NAF1"/>
    <property type="match status" value="1"/>
</dbReference>
<feature type="compositionally biased region" description="Acidic residues" evidence="12">
    <location>
        <begin position="310"/>
        <end position="321"/>
    </location>
</feature>
<dbReference type="Proteomes" id="UP000094565">
    <property type="component" value="Chromosome 2"/>
</dbReference>
<keyword evidence="4" id="KW-0690">Ribosome biogenesis</keyword>
<comment type="subunit">
    <text evidence="10">During assembly of the complex, component of the small nucleolar ribonucleoprotein particles containing H/ACA-type snoRNAs (H/ACA snoRNPs) which contains CBF5, NAF1, NHP2 and NOP10 proteins. Interacts with SHQ1. Interacts directly with CBF5. Interacts with hyperphosphorylated C-terminal domain (CTD) of RNA polymerase II large subunit (RPB1).</text>
</comment>
<feature type="compositionally biased region" description="Basic residues" evidence="12">
    <location>
        <begin position="328"/>
        <end position="342"/>
    </location>
</feature>
<evidence type="ECO:0000256" key="9">
    <source>
        <dbReference type="ARBA" id="ARBA00054735"/>
    </source>
</evidence>
<protein>
    <recommendedName>
        <fullName evidence="3">H/ACA ribonucleoprotein complex non-core subunit NAF1</fullName>
    </recommendedName>
    <alternativeName>
        <fullName evidence="11">Nuclear assembly factor 1</fullName>
    </alternativeName>
</protein>
<evidence type="ECO:0000256" key="3">
    <source>
        <dbReference type="ARBA" id="ARBA00021438"/>
    </source>
</evidence>
<dbReference type="EMBL" id="CP014585">
    <property type="protein sequence ID" value="ANZ74957.1"/>
    <property type="molecule type" value="Genomic_DNA"/>
</dbReference>
<dbReference type="GO" id="GO:0005732">
    <property type="term" value="C:sno(s)RNA-containing ribonucleoprotein complex"/>
    <property type="evidence" value="ECO:0007669"/>
    <property type="project" value="InterPro"/>
</dbReference>
<feature type="region of interest" description="Disordered" evidence="12">
    <location>
        <begin position="530"/>
        <end position="563"/>
    </location>
</feature>
<evidence type="ECO:0000313" key="14">
    <source>
        <dbReference type="Proteomes" id="UP000094565"/>
    </source>
</evidence>
<dbReference type="GO" id="GO:0003723">
    <property type="term" value="F:RNA binding"/>
    <property type="evidence" value="ECO:0007669"/>
    <property type="project" value="UniProtKB-KW"/>
</dbReference>
<evidence type="ECO:0000256" key="1">
    <source>
        <dbReference type="ARBA" id="ARBA00004123"/>
    </source>
</evidence>
<evidence type="ECO:0000256" key="2">
    <source>
        <dbReference type="ARBA" id="ARBA00009801"/>
    </source>
</evidence>
<evidence type="ECO:0000256" key="5">
    <source>
        <dbReference type="ARBA" id="ARBA00022552"/>
    </source>
</evidence>
<keyword evidence="14" id="KW-1185">Reference proteome</keyword>
<dbReference type="InterPro" id="IPR007504">
    <property type="entry name" value="H/ACA_rnp_Gar1/Naf1"/>
</dbReference>
<evidence type="ECO:0000256" key="11">
    <source>
        <dbReference type="ARBA" id="ARBA00076743"/>
    </source>
</evidence>
<feature type="region of interest" description="Disordered" evidence="12">
    <location>
        <begin position="465"/>
        <end position="488"/>
    </location>
</feature>
<sequence length="563" mass="63112">MSDNDIRQPDKIAQPDEIAFGKDNERDTERNSIPESLPTASIKSDQSVKDSSKLGSGIPDVQYKEEQKGDFAVGSNENREDPETFSSQNNLNMIQCNTLNDDQIFLGIKGSNPSYSSDDCSEALNLESSSNENSNSDQDSDSDSGSDSESETELNSLDANDQIADSDDETSPAAGPIRSKNEVVDEQAPELPKDLVIDESTPVELIGEISACVERSVVIKAYASGEFRILKENSVLCLEDRTILGPLFEIFGKLETPFYRVKYNSVEEFDKFKHMKGTKVYYLVPQSEFQYTEKIKSVKGTDASNWHDEEIPEEEQEFSDDEKERAFKQSKKKKKNKNKNKTTRYEDKNAGEPSAKRRQNPVPNGYTNFTQLPIKYSVPQNSQGDPPVQQEVLPTKTQAHPLFETQSQVQHTSPIQAPELRSILSQSQPHLQQPAHSQFASHDHSIPIAYPQNYSPTSTSINYSGMNSAYDQPPSQHAYHPSQPYGVTQTLSQNNQALQDGMSLNTASMSESELKLQLQMQFQIMNQLASQLNQQQQQQQNSRYTTGQLPPYNQRKQPPPGNN</sequence>
<dbReference type="SUPFAM" id="SSF50447">
    <property type="entry name" value="Translation proteins"/>
    <property type="match status" value="1"/>
</dbReference>
<evidence type="ECO:0000256" key="10">
    <source>
        <dbReference type="ARBA" id="ARBA00065983"/>
    </source>
</evidence>
<dbReference type="InterPro" id="IPR040309">
    <property type="entry name" value="Naf1"/>
</dbReference>
<feature type="region of interest" description="Disordered" evidence="12">
    <location>
        <begin position="114"/>
        <end position="192"/>
    </location>
</feature>
<dbReference type="GO" id="GO:0001522">
    <property type="term" value="P:pseudouridine synthesis"/>
    <property type="evidence" value="ECO:0007669"/>
    <property type="project" value="InterPro"/>
</dbReference>
<evidence type="ECO:0000256" key="12">
    <source>
        <dbReference type="SAM" id="MobiDB-lite"/>
    </source>
</evidence>